<evidence type="ECO:0008006" key="4">
    <source>
        <dbReference type="Google" id="ProtNLM"/>
    </source>
</evidence>
<evidence type="ECO:0000313" key="2">
    <source>
        <dbReference type="EMBL" id="GGD20993.1"/>
    </source>
</evidence>
<sequence>MSDPSTPPNPYGDPGHGQQPGYDPYAVGGLGGGPVAHPRGTTVLVLGILGLVCCGFLAPVAWVMGASADNDVKAYPGRYSNAGSIKAGKILGIIGTAIIVLTFLAVMLLFAFGASMGLDSSSTPSSPEDWSGVQ</sequence>
<organism evidence="2 3">
    <name type="scientific">Nocardioides daphniae</name>
    <dbReference type="NCBI Taxonomy" id="402297"/>
    <lineage>
        <taxon>Bacteria</taxon>
        <taxon>Bacillati</taxon>
        <taxon>Actinomycetota</taxon>
        <taxon>Actinomycetes</taxon>
        <taxon>Propionibacteriales</taxon>
        <taxon>Nocardioidaceae</taxon>
        <taxon>Nocardioides</taxon>
    </lineage>
</organism>
<dbReference type="EMBL" id="BMCK01000003">
    <property type="protein sequence ID" value="GGD20993.1"/>
    <property type="molecule type" value="Genomic_DNA"/>
</dbReference>
<accession>A0ABQ1QCD8</accession>
<keyword evidence="1" id="KW-0472">Membrane</keyword>
<feature type="transmembrane region" description="Helical" evidence="1">
    <location>
        <begin position="87"/>
        <end position="112"/>
    </location>
</feature>
<name>A0ABQ1QCD8_9ACTN</name>
<dbReference type="RefSeq" id="WP_188421677.1">
    <property type="nucleotide sequence ID" value="NZ_BMCK01000003.1"/>
</dbReference>
<evidence type="ECO:0000313" key="3">
    <source>
        <dbReference type="Proteomes" id="UP000630594"/>
    </source>
</evidence>
<gene>
    <name evidence="2" type="ORF">GCM10007231_20180</name>
</gene>
<proteinExistence type="predicted"/>
<keyword evidence="1" id="KW-0812">Transmembrane</keyword>
<keyword evidence="3" id="KW-1185">Reference proteome</keyword>
<evidence type="ECO:0000256" key="1">
    <source>
        <dbReference type="SAM" id="Phobius"/>
    </source>
</evidence>
<protein>
    <recommendedName>
        <fullName evidence="4">DUF4190 domain-containing protein</fullName>
    </recommendedName>
</protein>
<keyword evidence="1" id="KW-1133">Transmembrane helix</keyword>
<feature type="transmembrane region" description="Helical" evidence="1">
    <location>
        <begin position="43"/>
        <end position="66"/>
    </location>
</feature>
<comment type="caution">
    <text evidence="2">The sequence shown here is derived from an EMBL/GenBank/DDBJ whole genome shotgun (WGS) entry which is preliminary data.</text>
</comment>
<dbReference type="Proteomes" id="UP000630594">
    <property type="component" value="Unassembled WGS sequence"/>
</dbReference>
<reference evidence="3" key="1">
    <citation type="journal article" date="2019" name="Int. J. Syst. Evol. Microbiol.">
        <title>The Global Catalogue of Microorganisms (GCM) 10K type strain sequencing project: providing services to taxonomists for standard genome sequencing and annotation.</title>
        <authorList>
            <consortium name="The Broad Institute Genomics Platform"/>
            <consortium name="The Broad Institute Genome Sequencing Center for Infectious Disease"/>
            <person name="Wu L."/>
            <person name="Ma J."/>
        </authorList>
    </citation>
    <scope>NUCLEOTIDE SEQUENCE [LARGE SCALE GENOMIC DNA]</scope>
    <source>
        <strain evidence="3">CCM 7403</strain>
    </source>
</reference>